<evidence type="ECO:0000256" key="3">
    <source>
        <dbReference type="SAM" id="MobiDB-lite"/>
    </source>
</evidence>
<dbReference type="EMBL" id="JAGRRH010000005">
    <property type="protein sequence ID" value="KAG7369835.1"/>
    <property type="molecule type" value="Genomic_DNA"/>
</dbReference>
<feature type="region of interest" description="Disordered" evidence="3">
    <location>
        <begin position="294"/>
        <end position="313"/>
    </location>
</feature>
<feature type="compositionally biased region" description="Basic and acidic residues" evidence="3">
    <location>
        <begin position="885"/>
        <end position="899"/>
    </location>
</feature>
<feature type="region of interest" description="Disordered" evidence="3">
    <location>
        <begin position="792"/>
        <end position="831"/>
    </location>
</feature>
<evidence type="ECO:0000313" key="7">
    <source>
        <dbReference type="Proteomes" id="UP000693970"/>
    </source>
</evidence>
<accession>A0A9K3Q499</accession>
<protein>
    <submittedName>
        <fullName evidence="6">NAD-dependent epimerase/dehydratase</fullName>
    </submittedName>
</protein>
<evidence type="ECO:0000256" key="2">
    <source>
        <dbReference type="ARBA" id="ARBA00023027"/>
    </source>
</evidence>
<keyword evidence="7" id="KW-1185">Reference proteome</keyword>
<feature type="compositionally biased region" description="Acidic residues" evidence="3">
    <location>
        <begin position="853"/>
        <end position="864"/>
    </location>
</feature>
<dbReference type="Pfam" id="PF01370">
    <property type="entry name" value="Epimerase"/>
    <property type="match status" value="1"/>
</dbReference>
<evidence type="ECO:0000313" key="6">
    <source>
        <dbReference type="EMBL" id="KAG7369835.1"/>
    </source>
</evidence>
<dbReference type="InterPro" id="IPR001509">
    <property type="entry name" value="Epimerase_deHydtase"/>
</dbReference>
<reference evidence="6" key="2">
    <citation type="submission" date="2021-04" db="EMBL/GenBank/DDBJ databases">
        <authorList>
            <person name="Podell S."/>
        </authorList>
    </citation>
    <scope>NUCLEOTIDE SEQUENCE</scope>
    <source>
        <strain evidence="6">Hildebrandi</strain>
    </source>
</reference>
<evidence type="ECO:0000256" key="4">
    <source>
        <dbReference type="SAM" id="SignalP"/>
    </source>
</evidence>
<gene>
    <name evidence="6" type="ORF">IV203_027581</name>
</gene>
<feature type="compositionally biased region" description="Acidic residues" evidence="3">
    <location>
        <begin position="819"/>
        <end position="830"/>
    </location>
</feature>
<feature type="compositionally biased region" description="Basic and acidic residues" evidence="3">
    <location>
        <begin position="807"/>
        <end position="818"/>
    </location>
</feature>
<organism evidence="6 7">
    <name type="scientific">Nitzschia inconspicua</name>
    <dbReference type="NCBI Taxonomy" id="303405"/>
    <lineage>
        <taxon>Eukaryota</taxon>
        <taxon>Sar</taxon>
        <taxon>Stramenopiles</taxon>
        <taxon>Ochrophyta</taxon>
        <taxon>Bacillariophyta</taxon>
        <taxon>Bacillariophyceae</taxon>
        <taxon>Bacillariophycidae</taxon>
        <taxon>Bacillariales</taxon>
        <taxon>Bacillariaceae</taxon>
        <taxon>Nitzschia</taxon>
    </lineage>
</organism>
<dbReference type="Proteomes" id="UP000693970">
    <property type="component" value="Unassembled WGS sequence"/>
</dbReference>
<evidence type="ECO:0000256" key="1">
    <source>
        <dbReference type="ARBA" id="ARBA00007637"/>
    </source>
</evidence>
<name>A0A9K3Q499_9STRA</name>
<comment type="similarity">
    <text evidence="1">Belongs to the NAD(P)-dependent epimerase/dehydratase family.</text>
</comment>
<dbReference type="AlphaFoldDB" id="A0A9K3Q499"/>
<evidence type="ECO:0000259" key="5">
    <source>
        <dbReference type="Pfam" id="PF01370"/>
    </source>
</evidence>
<proteinExistence type="inferred from homology"/>
<dbReference type="OrthoDB" id="42655at2759"/>
<feature type="compositionally biased region" description="Acidic residues" evidence="3">
    <location>
        <begin position="873"/>
        <end position="884"/>
    </location>
</feature>
<feature type="compositionally biased region" description="Basic and acidic residues" evidence="3">
    <location>
        <begin position="930"/>
        <end position="942"/>
    </location>
</feature>
<keyword evidence="2" id="KW-0520">NAD</keyword>
<feature type="signal peptide" evidence="4">
    <location>
        <begin position="1"/>
        <end position="25"/>
    </location>
</feature>
<keyword evidence="4" id="KW-0732">Signal</keyword>
<feature type="compositionally biased region" description="Basic and acidic residues" evidence="3">
    <location>
        <begin position="300"/>
        <end position="313"/>
    </location>
</feature>
<feature type="chain" id="PRO_5039914802" evidence="4">
    <location>
        <begin position="26"/>
        <end position="980"/>
    </location>
</feature>
<feature type="compositionally biased region" description="Acidic residues" evidence="3">
    <location>
        <begin position="920"/>
        <end position="929"/>
    </location>
</feature>
<comment type="caution">
    <text evidence="6">The sequence shown here is derived from an EMBL/GenBank/DDBJ whole genome shotgun (WGS) entry which is preliminary data.</text>
</comment>
<reference evidence="6" key="1">
    <citation type="journal article" date="2021" name="Sci. Rep.">
        <title>Diploid genomic architecture of Nitzschia inconspicua, an elite biomass production diatom.</title>
        <authorList>
            <person name="Oliver A."/>
            <person name="Podell S."/>
            <person name="Pinowska A."/>
            <person name="Traller J.C."/>
            <person name="Smith S.R."/>
            <person name="McClure R."/>
            <person name="Beliaev A."/>
            <person name="Bohutskyi P."/>
            <person name="Hill E.A."/>
            <person name="Rabines A."/>
            <person name="Zheng H."/>
            <person name="Allen L.Z."/>
            <person name="Kuo A."/>
            <person name="Grigoriev I.V."/>
            <person name="Allen A.E."/>
            <person name="Hazlebeck D."/>
            <person name="Allen E.E."/>
        </authorList>
    </citation>
    <scope>NUCLEOTIDE SEQUENCE</scope>
    <source>
        <strain evidence="6">Hildebrandi</strain>
    </source>
</reference>
<feature type="region of interest" description="Disordered" evidence="3">
    <location>
        <begin position="853"/>
        <end position="942"/>
    </location>
</feature>
<sequence>MIKSGARTTFYCILVLSLLWSPCLAQHTATETTDGGGSNDRSRDYLSDQSVVMITGAAGFLGSELALALHRTYAPKRIILVDRMVDHPQTQEELALFEFQRQRTFHVLQTLGQKGRFYRADFSPMIPEYFDLGEVPVLDHIFRENSDITHVVHLADPYPHATLQIVPREKDIPKAGMMESLMEQLVKHQRDYGYLPHFSYASSWEVYPHALNATTNPINIDPSSFDLLREDQTLNTPSSLRGATKMIDEMIAKLYYDTKGIYSVGLRFFLVYGPWGVPGSPVFEMAERAVTGDSNLLADPEEKNQDASSRKKLKPDWKESIQDFVFIDDAVDAMMAAMQFRPQTKSQNGMSGFSQPHPVIFNVATGQGHSLEDVANTMKELLSTGTGNAKSVSVSTKKRNLHGKLVSVGVGSTHRAEAVLGYQSRVSLRDGIIKTLAWHYDRAFPYGGRRNQKGTASNGSTFIASQGIERCLPYDKECLRGAPVFPCASECSHEAQCTKSYYDEIIAWTQSLTSDCDTVLYTVDLDDSLAMIPSAHLKLQSTSKSFLKGNCNLAFVSDRSHLVQNLKTSHTISSFMANGRDKLLRNGAWVLVPLNVPIFPYGDIEGDVLELLPKLSPGLFFGSSTKRAIYVDSDILLDSIPNLLREASTQPYSDEVEGATAMLIGRGTIKEKVLEQDESFGKIPQFFQSVRTQVQNSAYRMVRIAVADKLFGDGFMELLDSRWMVHTLQSDDARLFRCDVLGEVVQWEVDTDRSALEFVLGLHDMWSRVIAKASGVSPWWIGDNVVTVPEGSVPHRRLREDEGDSGDEAKTKANKEASGEAETDVGENDIEANRDQDIEDALNAAMVNKAGDLDETSDDAEDSSNDPVKQDNLEDSIDDDEVQELDDHTTGEDNERPEFVLDAGKQQEVAAEEEKRGESSDDPDDDEVIEERRDDLDKEPHVERDYSSYDAWMGILSSSSTKYFVRIVKSSDVGVASIDQ</sequence>
<dbReference type="PANTHER" id="PTHR43574">
    <property type="entry name" value="EPIMERASE-RELATED"/>
    <property type="match status" value="1"/>
</dbReference>
<feature type="domain" description="NAD-dependent epimerase/dehydratase" evidence="5">
    <location>
        <begin position="52"/>
        <end position="340"/>
    </location>
</feature>